<accession>A0A914RGJ2</accession>
<dbReference type="Proteomes" id="UP000887564">
    <property type="component" value="Unplaced"/>
</dbReference>
<proteinExistence type="predicted"/>
<name>A0A914RGJ2_PAREQ</name>
<evidence type="ECO:0000313" key="1">
    <source>
        <dbReference type="Proteomes" id="UP000887564"/>
    </source>
</evidence>
<dbReference type="WBParaSite" id="PEQ_0000569101-mRNA-1">
    <property type="protein sequence ID" value="PEQ_0000569101-mRNA-1"/>
    <property type="gene ID" value="PEQ_0000569101"/>
</dbReference>
<dbReference type="AlphaFoldDB" id="A0A914RGJ2"/>
<sequence>MSSVNEKQFSGSIFRVLRSLFLSNFAQVPHMQPPISSLCDSNECSFNLRLRRSHRATVYNFALSQNKYKP</sequence>
<evidence type="ECO:0000313" key="2">
    <source>
        <dbReference type="WBParaSite" id="PEQ_0000569101-mRNA-1"/>
    </source>
</evidence>
<organism evidence="1 2">
    <name type="scientific">Parascaris equorum</name>
    <name type="common">Equine roundworm</name>
    <dbReference type="NCBI Taxonomy" id="6256"/>
    <lineage>
        <taxon>Eukaryota</taxon>
        <taxon>Metazoa</taxon>
        <taxon>Ecdysozoa</taxon>
        <taxon>Nematoda</taxon>
        <taxon>Chromadorea</taxon>
        <taxon>Rhabditida</taxon>
        <taxon>Spirurina</taxon>
        <taxon>Ascaridomorpha</taxon>
        <taxon>Ascaridoidea</taxon>
        <taxon>Ascarididae</taxon>
        <taxon>Parascaris</taxon>
    </lineage>
</organism>
<protein>
    <submittedName>
        <fullName evidence="2">Uncharacterized protein</fullName>
    </submittedName>
</protein>
<reference evidence="2" key="1">
    <citation type="submission" date="2022-11" db="UniProtKB">
        <authorList>
            <consortium name="WormBaseParasite"/>
        </authorList>
    </citation>
    <scope>IDENTIFICATION</scope>
</reference>
<keyword evidence="1" id="KW-1185">Reference proteome</keyword>